<dbReference type="InterPro" id="IPR012340">
    <property type="entry name" value="NA-bd_OB-fold"/>
</dbReference>
<dbReference type="GO" id="GO:0005524">
    <property type="term" value="F:ATP binding"/>
    <property type="evidence" value="ECO:0007669"/>
    <property type="project" value="UniProtKB-KW"/>
</dbReference>
<dbReference type="InterPro" id="IPR004365">
    <property type="entry name" value="NA-bd_OB_tRNA"/>
</dbReference>
<keyword evidence="6" id="KW-0648">Protein biosynthesis</keyword>
<dbReference type="InterPro" id="IPR004522">
    <property type="entry name" value="Asn-tRNA-ligase"/>
</dbReference>
<evidence type="ECO:0000256" key="4">
    <source>
        <dbReference type="ARBA" id="ARBA00022741"/>
    </source>
</evidence>
<dbReference type="EMBL" id="MCFC01000055">
    <property type="protein sequence ID" value="ORY25624.1"/>
    <property type="molecule type" value="Genomic_DNA"/>
</dbReference>
<dbReference type="Proteomes" id="UP000193986">
    <property type="component" value="Unassembled WGS sequence"/>
</dbReference>
<evidence type="ECO:0000256" key="2">
    <source>
        <dbReference type="ARBA" id="ARBA00012816"/>
    </source>
</evidence>
<evidence type="ECO:0000256" key="1">
    <source>
        <dbReference type="ARBA" id="ARBA00008226"/>
    </source>
</evidence>
<gene>
    <name evidence="10" type="ORF">BCR39DRAFT_498984</name>
</gene>
<dbReference type="PANTHER" id="PTHR22594:SF34">
    <property type="entry name" value="ASPARAGINE--TRNA LIGASE, MITOCHONDRIAL-RELATED"/>
    <property type="match status" value="1"/>
</dbReference>
<keyword evidence="11" id="KW-1185">Reference proteome</keyword>
<dbReference type="SUPFAM" id="SSF55681">
    <property type="entry name" value="Class II aaRS and biotin synthetases"/>
    <property type="match status" value="1"/>
</dbReference>
<dbReference type="Pfam" id="PF01336">
    <property type="entry name" value="tRNA_anti-codon"/>
    <property type="match status" value="1"/>
</dbReference>
<dbReference type="InterPro" id="IPR006195">
    <property type="entry name" value="aa-tRNA-synth_II"/>
</dbReference>
<proteinExistence type="inferred from homology"/>
<dbReference type="InParanoid" id="A0A1Y2AT30"/>
<dbReference type="Gene3D" id="2.40.50.140">
    <property type="entry name" value="Nucleic acid-binding proteins"/>
    <property type="match status" value="1"/>
</dbReference>
<dbReference type="Pfam" id="PF00152">
    <property type="entry name" value="tRNA-synt_2"/>
    <property type="match status" value="2"/>
</dbReference>
<dbReference type="GO" id="GO:0003676">
    <property type="term" value="F:nucleic acid binding"/>
    <property type="evidence" value="ECO:0007669"/>
    <property type="project" value="InterPro"/>
</dbReference>
<dbReference type="Gene3D" id="3.30.930.10">
    <property type="entry name" value="Bira Bifunctional Protein, Domain 2"/>
    <property type="match status" value="1"/>
</dbReference>
<sequence length="532" mass="58586">MRATATLRSSLPSTIRSILSPISAGSSGSTTIYGWLTSVRVHKKVTFVQVSDGSGTAQAVFKHGNEDSERPTLPLSIGASVRLTGRLSASRGSGQVSELLVENAEILGTCDPEEYPIQKKELSASYLRHNAHLRFRTTSSAALTRMRDGLMRDWHDWFEENEFTHIHTPILTASDCEGGGEIFTLRDSSLIPTSSSSDSSTPTLSSTPSGSSPSTSLSSSSSSIPSSPSPSPSSLTLSSSTIPPEPFFPHPVNLTVSSQLHLEAPTHSLSRTYTLSPCFRAEPSVTSRHLCEFYMLEAEMAFVSTLDTLLDVVESGIRGVLDRLLNDKGTRAIRMRQDLKLDSLEMLQDTIRQPFGRMTYTDAVGMLKERHEQEPFKSTPEWGIGLSTEQEKWLAGHARKPIFVTHFPASIKPFYMLPSDAQSKGRTAGQSEDGQPLSPGPTVAAFDLLIPGIGELIGGSLREYRLEQLMQSIERAGLNKEEYQWYLDLRRYGSVPHGGWGMGFDRWIMWVCGVGNVREVVPFPRWKGHCQY</sequence>
<feature type="domain" description="Aminoacyl-transfer RNA synthetases class-II family profile" evidence="9">
    <location>
        <begin position="271"/>
        <end position="522"/>
    </location>
</feature>
<dbReference type="PRINTS" id="PR01042">
    <property type="entry name" value="TRNASYNTHASP"/>
</dbReference>
<keyword evidence="4" id="KW-0547">Nucleotide-binding</keyword>
<dbReference type="OrthoDB" id="1931232at2759"/>
<dbReference type="AlphaFoldDB" id="A0A1Y2AT30"/>
<dbReference type="GO" id="GO:0004816">
    <property type="term" value="F:asparagine-tRNA ligase activity"/>
    <property type="evidence" value="ECO:0007669"/>
    <property type="project" value="UniProtKB-EC"/>
</dbReference>
<evidence type="ECO:0000256" key="8">
    <source>
        <dbReference type="SAM" id="MobiDB-lite"/>
    </source>
</evidence>
<comment type="similarity">
    <text evidence="1">Belongs to the class-II aminoacyl-tRNA synthetase family.</text>
</comment>
<keyword evidence="3" id="KW-0436">Ligase</keyword>
<evidence type="ECO:0000256" key="3">
    <source>
        <dbReference type="ARBA" id="ARBA00022598"/>
    </source>
</evidence>
<dbReference type="InterPro" id="IPR045864">
    <property type="entry name" value="aa-tRNA-synth_II/BPL/LPL"/>
</dbReference>
<evidence type="ECO:0000259" key="9">
    <source>
        <dbReference type="PROSITE" id="PS50862"/>
    </source>
</evidence>
<dbReference type="InterPro" id="IPR002312">
    <property type="entry name" value="Asp/Asn-tRNA-synth_IIb"/>
</dbReference>
<feature type="region of interest" description="Disordered" evidence="8">
    <location>
        <begin position="188"/>
        <end position="242"/>
    </location>
</feature>
<evidence type="ECO:0000256" key="5">
    <source>
        <dbReference type="ARBA" id="ARBA00022840"/>
    </source>
</evidence>
<evidence type="ECO:0000313" key="11">
    <source>
        <dbReference type="Proteomes" id="UP000193986"/>
    </source>
</evidence>
<evidence type="ECO:0000256" key="6">
    <source>
        <dbReference type="ARBA" id="ARBA00022917"/>
    </source>
</evidence>
<dbReference type="SUPFAM" id="SSF50249">
    <property type="entry name" value="Nucleic acid-binding proteins"/>
    <property type="match status" value="1"/>
</dbReference>
<dbReference type="FunCoup" id="A0A1Y2AT30">
    <property type="interactions" value="342"/>
</dbReference>
<dbReference type="GO" id="GO:0005739">
    <property type="term" value="C:mitochondrion"/>
    <property type="evidence" value="ECO:0007669"/>
    <property type="project" value="TreeGrafter"/>
</dbReference>
<accession>A0A1Y2AT30</accession>
<organism evidence="10 11">
    <name type="scientific">Naematelia encephala</name>
    <dbReference type="NCBI Taxonomy" id="71784"/>
    <lineage>
        <taxon>Eukaryota</taxon>
        <taxon>Fungi</taxon>
        <taxon>Dikarya</taxon>
        <taxon>Basidiomycota</taxon>
        <taxon>Agaricomycotina</taxon>
        <taxon>Tremellomycetes</taxon>
        <taxon>Tremellales</taxon>
        <taxon>Naemateliaceae</taxon>
        <taxon>Naematelia</taxon>
    </lineage>
</organism>
<dbReference type="EC" id="6.1.1.22" evidence="2"/>
<evidence type="ECO:0000256" key="7">
    <source>
        <dbReference type="ARBA" id="ARBA00023146"/>
    </source>
</evidence>
<keyword evidence="7" id="KW-0030">Aminoacyl-tRNA synthetase</keyword>
<dbReference type="STRING" id="71784.A0A1Y2AT30"/>
<dbReference type="NCBIfam" id="NF003037">
    <property type="entry name" value="PRK03932.1"/>
    <property type="match status" value="1"/>
</dbReference>
<protein>
    <recommendedName>
        <fullName evidence="2">asparagine--tRNA ligase</fullName>
        <ecNumber evidence="2">6.1.1.22</ecNumber>
    </recommendedName>
</protein>
<evidence type="ECO:0000313" key="10">
    <source>
        <dbReference type="EMBL" id="ORY25624.1"/>
    </source>
</evidence>
<dbReference type="GO" id="GO:0006421">
    <property type="term" value="P:asparaginyl-tRNA aminoacylation"/>
    <property type="evidence" value="ECO:0007669"/>
    <property type="project" value="InterPro"/>
</dbReference>
<dbReference type="InterPro" id="IPR004364">
    <property type="entry name" value="Aa-tRNA-synt_II"/>
</dbReference>
<dbReference type="PANTHER" id="PTHR22594">
    <property type="entry name" value="ASPARTYL/LYSYL-TRNA SYNTHETASE"/>
    <property type="match status" value="1"/>
</dbReference>
<keyword evidence="5" id="KW-0067">ATP-binding</keyword>
<dbReference type="CDD" id="cd04318">
    <property type="entry name" value="EcAsnRS_like_N"/>
    <property type="match status" value="1"/>
</dbReference>
<comment type="caution">
    <text evidence="10">The sequence shown here is derived from an EMBL/GenBank/DDBJ whole genome shotgun (WGS) entry which is preliminary data.</text>
</comment>
<dbReference type="PROSITE" id="PS50862">
    <property type="entry name" value="AA_TRNA_LIGASE_II"/>
    <property type="match status" value="1"/>
</dbReference>
<reference evidence="10 11" key="1">
    <citation type="submission" date="2016-07" db="EMBL/GenBank/DDBJ databases">
        <title>Pervasive Adenine N6-methylation of Active Genes in Fungi.</title>
        <authorList>
            <consortium name="DOE Joint Genome Institute"/>
            <person name="Mondo S.J."/>
            <person name="Dannebaum R.O."/>
            <person name="Kuo R.C."/>
            <person name="Labutti K."/>
            <person name="Haridas S."/>
            <person name="Kuo A."/>
            <person name="Salamov A."/>
            <person name="Ahrendt S.R."/>
            <person name="Lipzen A."/>
            <person name="Sullivan W."/>
            <person name="Andreopoulos W.B."/>
            <person name="Clum A."/>
            <person name="Lindquist E."/>
            <person name="Daum C."/>
            <person name="Ramamoorthy G.K."/>
            <person name="Gryganskyi A."/>
            <person name="Culley D."/>
            <person name="Magnuson J.K."/>
            <person name="James T.Y."/>
            <person name="O'Malley M.A."/>
            <person name="Stajich J.E."/>
            <person name="Spatafora J.W."/>
            <person name="Visel A."/>
            <person name="Grigoriev I.V."/>
        </authorList>
    </citation>
    <scope>NUCLEOTIDE SEQUENCE [LARGE SCALE GENOMIC DNA]</scope>
    <source>
        <strain evidence="10 11">68-887.2</strain>
    </source>
</reference>
<name>A0A1Y2AT30_9TREE</name>
<dbReference type="NCBIfam" id="TIGR00457">
    <property type="entry name" value="asnS"/>
    <property type="match status" value="1"/>
</dbReference>